<gene>
    <name evidence="8" type="ORF">SAMN03080601_01887</name>
</gene>
<protein>
    <submittedName>
        <fullName evidence="8">Fur family transcriptional regulator, ferric uptake regulator</fullName>
    </submittedName>
</protein>
<accession>A0A1T5GN31</accession>
<dbReference type="KEGG" id="asx:CDL62_03415"/>
<evidence type="ECO:0000256" key="1">
    <source>
        <dbReference type="ARBA" id="ARBA00007957"/>
    </source>
</evidence>
<dbReference type="SUPFAM" id="SSF46785">
    <property type="entry name" value="Winged helix' DNA-binding domain"/>
    <property type="match status" value="1"/>
</dbReference>
<dbReference type="GO" id="GO:1900376">
    <property type="term" value="P:regulation of secondary metabolite biosynthetic process"/>
    <property type="evidence" value="ECO:0007669"/>
    <property type="project" value="TreeGrafter"/>
</dbReference>
<dbReference type="PANTHER" id="PTHR33202">
    <property type="entry name" value="ZINC UPTAKE REGULATION PROTEIN"/>
    <property type="match status" value="1"/>
</dbReference>
<evidence type="ECO:0000313" key="9">
    <source>
        <dbReference type="Proteomes" id="UP000191055"/>
    </source>
</evidence>
<dbReference type="PANTHER" id="PTHR33202:SF7">
    <property type="entry name" value="FERRIC UPTAKE REGULATION PROTEIN"/>
    <property type="match status" value="1"/>
</dbReference>
<dbReference type="EMBL" id="FUYV01000010">
    <property type="protein sequence ID" value="SKC09826.1"/>
    <property type="molecule type" value="Genomic_DNA"/>
</dbReference>
<keyword evidence="4" id="KW-0805">Transcription regulation</keyword>
<feature type="binding site" evidence="7">
    <location>
        <position position="95"/>
    </location>
    <ligand>
        <name>Zn(2+)</name>
        <dbReference type="ChEBI" id="CHEBI:29105"/>
    </ligand>
</feature>
<keyword evidence="2" id="KW-0678">Repressor</keyword>
<feature type="binding site" evidence="7">
    <location>
        <position position="128"/>
    </location>
    <ligand>
        <name>Zn(2+)</name>
        <dbReference type="ChEBI" id="CHEBI:29105"/>
    </ligand>
</feature>
<dbReference type="RefSeq" id="WP_079557633.1">
    <property type="nucleotide sequence ID" value="NZ_CP021904.1"/>
</dbReference>
<keyword evidence="6" id="KW-0804">Transcription</keyword>
<sequence length="133" mass="15240">MNPSEILFSHNLKRTSCREGIIQVIGSNETALSEQEIRQQLEGNYDRTTYFRSFKTLEDSGIIHKIVVDNQTIKYALGAYNKENRKHAHFYCSKCQKVKCMTTVLTPEVPMPEGYRISETNLIIKGTCNNCNC</sequence>
<comment type="cofactor">
    <cofactor evidence="7">
        <name>Zn(2+)</name>
        <dbReference type="ChEBI" id="CHEBI:29105"/>
    </cofactor>
    <text evidence="7">Binds 1 zinc ion per subunit.</text>
</comment>
<reference evidence="8 9" key="1">
    <citation type="submission" date="2017-02" db="EMBL/GenBank/DDBJ databases">
        <authorList>
            <person name="Peterson S.W."/>
        </authorList>
    </citation>
    <scope>NUCLEOTIDE SEQUENCE [LARGE SCALE GENOMIC DNA]</scope>
    <source>
        <strain evidence="8 9">DSM 24412</strain>
    </source>
</reference>
<dbReference type="Proteomes" id="UP000191055">
    <property type="component" value="Unassembled WGS sequence"/>
</dbReference>
<organism evidence="8 9">
    <name type="scientific">Alkalitalea saponilacus</name>
    <dbReference type="NCBI Taxonomy" id="889453"/>
    <lineage>
        <taxon>Bacteria</taxon>
        <taxon>Pseudomonadati</taxon>
        <taxon>Bacteroidota</taxon>
        <taxon>Bacteroidia</taxon>
        <taxon>Marinilabiliales</taxon>
        <taxon>Marinilabiliaceae</taxon>
        <taxon>Alkalitalea</taxon>
    </lineage>
</organism>
<evidence type="ECO:0000256" key="4">
    <source>
        <dbReference type="ARBA" id="ARBA00023015"/>
    </source>
</evidence>
<comment type="similarity">
    <text evidence="1">Belongs to the Fur family.</text>
</comment>
<dbReference type="InterPro" id="IPR036390">
    <property type="entry name" value="WH_DNA-bd_sf"/>
</dbReference>
<dbReference type="OrthoDB" id="594893at2"/>
<dbReference type="AlphaFoldDB" id="A0A1T5GN31"/>
<dbReference type="InterPro" id="IPR036388">
    <property type="entry name" value="WH-like_DNA-bd_sf"/>
</dbReference>
<dbReference type="Gene3D" id="1.10.10.10">
    <property type="entry name" value="Winged helix-like DNA-binding domain superfamily/Winged helix DNA-binding domain"/>
    <property type="match status" value="1"/>
</dbReference>
<evidence type="ECO:0000256" key="3">
    <source>
        <dbReference type="ARBA" id="ARBA00022833"/>
    </source>
</evidence>
<dbReference type="InterPro" id="IPR043135">
    <property type="entry name" value="Fur_C"/>
</dbReference>
<evidence type="ECO:0000256" key="7">
    <source>
        <dbReference type="PIRSR" id="PIRSR602481-1"/>
    </source>
</evidence>
<dbReference type="GO" id="GO:0045892">
    <property type="term" value="P:negative regulation of DNA-templated transcription"/>
    <property type="evidence" value="ECO:0007669"/>
    <property type="project" value="TreeGrafter"/>
</dbReference>
<proteinExistence type="inferred from homology"/>
<dbReference type="Pfam" id="PF01475">
    <property type="entry name" value="FUR"/>
    <property type="match status" value="1"/>
</dbReference>
<feature type="binding site" evidence="7">
    <location>
        <position position="92"/>
    </location>
    <ligand>
        <name>Zn(2+)</name>
        <dbReference type="ChEBI" id="CHEBI:29105"/>
    </ligand>
</feature>
<dbReference type="GO" id="GO:0008270">
    <property type="term" value="F:zinc ion binding"/>
    <property type="evidence" value="ECO:0007669"/>
    <property type="project" value="TreeGrafter"/>
</dbReference>
<keyword evidence="3 7" id="KW-0862">Zinc</keyword>
<keyword evidence="5" id="KW-0238">DNA-binding</keyword>
<keyword evidence="9" id="KW-1185">Reference proteome</keyword>
<evidence type="ECO:0000256" key="6">
    <source>
        <dbReference type="ARBA" id="ARBA00023163"/>
    </source>
</evidence>
<evidence type="ECO:0000256" key="2">
    <source>
        <dbReference type="ARBA" id="ARBA00022491"/>
    </source>
</evidence>
<dbReference type="Gene3D" id="3.30.1490.190">
    <property type="match status" value="1"/>
</dbReference>
<keyword evidence="7" id="KW-0479">Metal-binding</keyword>
<dbReference type="GO" id="GO:0003700">
    <property type="term" value="F:DNA-binding transcription factor activity"/>
    <property type="evidence" value="ECO:0007669"/>
    <property type="project" value="InterPro"/>
</dbReference>
<dbReference type="InterPro" id="IPR002481">
    <property type="entry name" value="FUR"/>
</dbReference>
<dbReference type="GO" id="GO:0000976">
    <property type="term" value="F:transcription cis-regulatory region binding"/>
    <property type="evidence" value="ECO:0007669"/>
    <property type="project" value="TreeGrafter"/>
</dbReference>
<name>A0A1T5GN31_9BACT</name>
<evidence type="ECO:0000256" key="5">
    <source>
        <dbReference type="ARBA" id="ARBA00023125"/>
    </source>
</evidence>
<dbReference type="STRING" id="889453.SAMN03080601_01887"/>
<evidence type="ECO:0000313" key="8">
    <source>
        <dbReference type="EMBL" id="SKC09826.1"/>
    </source>
</evidence>
<feature type="binding site" evidence="7">
    <location>
        <position position="131"/>
    </location>
    <ligand>
        <name>Zn(2+)</name>
        <dbReference type="ChEBI" id="CHEBI:29105"/>
    </ligand>
</feature>